<evidence type="ECO:0000313" key="4">
    <source>
        <dbReference type="Proteomes" id="UP001274321"/>
    </source>
</evidence>
<dbReference type="EMBL" id="JAXAFJ010000002">
    <property type="protein sequence ID" value="MDX6805534.1"/>
    <property type="molecule type" value="Genomic_DNA"/>
</dbReference>
<keyword evidence="2" id="KW-0560">Oxidoreductase</keyword>
<gene>
    <name evidence="3" type="ORF">SCD90_05615</name>
</gene>
<evidence type="ECO:0000256" key="2">
    <source>
        <dbReference type="ARBA" id="ARBA00023002"/>
    </source>
</evidence>
<keyword evidence="4" id="KW-1185">Reference proteome</keyword>
<dbReference type="Gene3D" id="3.30.1370.60">
    <property type="entry name" value="Hypothetical oxidoreductase yiak, domain 2"/>
    <property type="match status" value="1"/>
</dbReference>
<evidence type="ECO:0000256" key="1">
    <source>
        <dbReference type="ARBA" id="ARBA00006056"/>
    </source>
</evidence>
<name>A0ABU4RL23_9HYPH</name>
<comment type="similarity">
    <text evidence="1">Belongs to the LDH2/MDH2 oxidoreductase family.</text>
</comment>
<dbReference type="InterPro" id="IPR043143">
    <property type="entry name" value="Mal/L-sulf/L-lact_DH-like_NADP"/>
</dbReference>
<proteinExistence type="inferred from homology"/>
<accession>A0ABU4RL23</accession>
<organism evidence="3 4">
    <name type="scientific">Terrihabitans rhizophilus</name>
    <dbReference type="NCBI Taxonomy" id="3092662"/>
    <lineage>
        <taxon>Bacteria</taxon>
        <taxon>Pseudomonadati</taxon>
        <taxon>Pseudomonadota</taxon>
        <taxon>Alphaproteobacteria</taxon>
        <taxon>Hyphomicrobiales</taxon>
        <taxon>Terrihabitans</taxon>
    </lineage>
</organism>
<protein>
    <submittedName>
        <fullName evidence="3">Ldh family oxidoreductase</fullName>
    </submittedName>
</protein>
<comment type="caution">
    <text evidence="3">The sequence shown here is derived from an EMBL/GenBank/DDBJ whole genome shotgun (WGS) entry which is preliminary data.</text>
</comment>
<dbReference type="Proteomes" id="UP001274321">
    <property type="component" value="Unassembled WGS sequence"/>
</dbReference>
<dbReference type="InterPro" id="IPR036111">
    <property type="entry name" value="Mal/L-sulfo/L-lacto_DH-like_sf"/>
</dbReference>
<dbReference type="InterPro" id="IPR003767">
    <property type="entry name" value="Malate/L-lactate_DH-like"/>
</dbReference>
<dbReference type="Pfam" id="PF02615">
    <property type="entry name" value="Ldh_2"/>
    <property type="match status" value="1"/>
</dbReference>
<dbReference type="InterPro" id="IPR043144">
    <property type="entry name" value="Mal/L-sulf/L-lact_DH-like_ah"/>
</dbReference>
<sequence>MPAPLPADAEPSRSHSAASMRAFIARALTAVGLCEPDAENVAELMVEADVTGADAHGIFRLPQYVSRIKAGGINVQPDIQVTRTAAATALVDGDNGMGHLVMRRAAHTAIELARESGIGWVGTRFSNHAGPAAIYASMPVEHGMIGVYSAVASANHMAIWGGTDLLLGTNPLAIGVPGGPSGPIILDMATTVVSYGTIKKHALLGKPLPEGWMVSRTTGEPITDPAQSSEGILLPIGGYKGSGLALMLSFLAGTLNGASIGKDVVDFNADNRTVTNTGQCILAIDISRFIPLETFENEVSRHVADLKSGDTLPGFGTIRLPGEQRAERRSKRQAEGVTIPTALLTKLDLLADELGISSLGAI</sequence>
<dbReference type="PANTHER" id="PTHR11091:SF0">
    <property type="entry name" value="MALATE DEHYDROGENASE"/>
    <property type="match status" value="1"/>
</dbReference>
<dbReference type="Gene3D" id="1.10.1530.10">
    <property type="match status" value="1"/>
</dbReference>
<evidence type="ECO:0000313" key="3">
    <source>
        <dbReference type="EMBL" id="MDX6805534.1"/>
    </source>
</evidence>
<dbReference type="SUPFAM" id="SSF89733">
    <property type="entry name" value="L-sulfolactate dehydrogenase-like"/>
    <property type="match status" value="1"/>
</dbReference>
<dbReference type="RefSeq" id="WP_319843645.1">
    <property type="nucleotide sequence ID" value="NZ_JAXAFJ010000002.1"/>
</dbReference>
<dbReference type="PANTHER" id="PTHR11091">
    <property type="entry name" value="OXIDOREDUCTASE-RELATED"/>
    <property type="match status" value="1"/>
</dbReference>
<reference evidence="3 4" key="1">
    <citation type="submission" date="2023-11" db="EMBL/GenBank/DDBJ databases">
        <authorList>
            <person name="Bao R."/>
        </authorList>
    </citation>
    <scope>NUCLEOTIDE SEQUENCE [LARGE SCALE GENOMIC DNA]</scope>
    <source>
        <strain evidence="3 4">PJ23</strain>
    </source>
</reference>